<evidence type="ECO:0000313" key="2">
    <source>
        <dbReference type="Proteomes" id="UP000886607"/>
    </source>
</evidence>
<gene>
    <name evidence="1" type="ORF">TK11N_22610</name>
</gene>
<dbReference type="EMBL" id="BKBO01000048">
    <property type="protein sequence ID" value="GEQ50409.1"/>
    <property type="molecule type" value="Genomic_DNA"/>
</dbReference>
<protein>
    <submittedName>
        <fullName evidence="1">Uncharacterized protein</fullName>
    </submittedName>
</protein>
<sequence>MKRAVQKKPKFYSHEGAFSGQIAEGYAKSSPLGQFSNNLKQLNPTPHYL</sequence>
<accession>A0ABQ0YDB8</accession>
<reference evidence="1" key="1">
    <citation type="submission" date="2019-08" db="EMBL/GenBank/DDBJ databases">
        <authorList>
            <person name="Ishikawa M."/>
            <person name="Suzuki T."/>
            <person name="Matsutani M."/>
        </authorList>
    </citation>
    <scope>NUCLEOTIDE SEQUENCE</scope>
    <source>
        <strain evidence="1">8C4</strain>
    </source>
</reference>
<dbReference type="Proteomes" id="UP000886607">
    <property type="component" value="Unassembled WGS sequence"/>
</dbReference>
<comment type="caution">
    <text evidence="1">The sequence shown here is derived from an EMBL/GenBank/DDBJ whole genome shotgun (WGS) entry which is preliminary data.</text>
</comment>
<organism evidence="1 2">
    <name type="scientific">Tetragenococcus koreensis</name>
    <dbReference type="NCBI Taxonomy" id="290335"/>
    <lineage>
        <taxon>Bacteria</taxon>
        <taxon>Bacillati</taxon>
        <taxon>Bacillota</taxon>
        <taxon>Bacilli</taxon>
        <taxon>Lactobacillales</taxon>
        <taxon>Enterococcaceae</taxon>
        <taxon>Tetragenococcus</taxon>
    </lineage>
</organism>
<proteinExistence type="predicted"/>
<reference evidence="1" key="2">
    <citation type="journal article" date="2020" name="Int. Dairy J.">
        <title>Lactic acid bacterial diversity in Brie cheese focusing on salt concentration and pH of isolation medium and characterisation of halophilic and alkaliphilic lactic acid bacterial isolates.</title>
        <authorList>
            <person name="Unno R."/>
            <person name="Matsutani M."/>
            <person name="Suzuki T."/>
            <person name="Kodama K."/>
            <person name="Matsushita H."/>
            <person name="Yamasato K."/>
            <person name="Koizumi Y."/>
            <person name="Ishikawa M."/>
        </authorList>
    </citation>
    <scope>NUCLEOTIDE SEQUENCE</scope>
    <source>
        <strain evidence="1">8C4</strain>
    </source>
</reference>
<evidence type="ECO:0000313" key="1">
    <source>
        <dbReference type="EMBL" id="GEQ50409.1"/>
    </source>
</evidence>
<name>A0ABQ0YDB8_9ENTE</name>
<keyword evidence="2" id="KW-1185">Reference proteome</keyword>